<evidence type="ECO:0000256" key="3">
    <source>
        <dbReference type="ARBA" id="ARBA00043812"/>
    </source>
</evidence>
<dbReference type="EC" id="1.1.1.298" evidence="4"/>
<keyword evidence="2" id="KW-0560">Oxidoreductase</keyword>
<dbReference type="Gene3D" id="3.40.50.720">
    <property type="entry name" value="NAD(P)-binding Rossmann-like Domain"/>
    <property type="match status" value="1"/>
</dbReference>
<dbReference type="RefSeq" id="WP_345370457.1">
    <property type="nucleotide sequence ID" value="NZ_BAABJX010000022.1"/>
</dbReference>
<accession>A0ABP9DA64</accession>
<comment type="catalytic activity">
    <reaction evidence="10">
        <text>3-hydroxypropanoate + NADP(+) = 3-oxopropanoate + NADPH + H(+)</text>
        <dbReference type="Rhea" id="RHEA:26438"/>
        <dbReference type="ChEBI" id="CHEBI:15378"/>
        <dbReference type="ChEBI" id="CHEBI:16510"/>
        <dbReference type="ChEBI" id="CHEBI:33190"/>
        <dbReference type="ChEBI" id="CHEBI:57783"/>
        <dbReference type="ChEBI" id="CHEBI:58349"/>
        <dbReference type="EC" id="1.1.1.298"/>
    </reaction>
</comment>
<comment type="function">
    <text evidence="9">NADP-dependent dehydrogenase with broad substrate specificity acting on 3-hydroxy acids. Catalyzes the NADP-dependent oxidation of L-allo-threonine to L-2-amino-3-keto-butyrate, which is spontaneously decarboxylated into aminoacetone. Also acts on D-threonine, L-serine, D-serine, D-3-hydroxyisobutyrate, L-3-hydroxyisobutyrate, D-glycerate and L-glycerate. Able to catalyze the reduction of the malonic semialdehyde to 3-hydroxypropionic acid. YdfG is apparently supplementing RutE, the presumed malonic semialdehyde reductase involved in pyrimidine degradation since both are able to detoxify malonic semialdehyde.</text>
</comment>
<evidence type="ECO:0000313" key="11">
    <source>
        <dbReference type="EMBL" id="GAA4830140.1"/>
    </source>
</evidence>
<dbReference type="CDD" id="cd05233">
    <property type="entry name" value="SDR_c"/>
    <property type="match status" value="1"/>
</dbReference>
<evidence type="ECO:0000256" key="7">
    <source>
        <dbReference type="ARBA" id="ARBA00044271"/>
    </source>
</evidence>
<evidence type="ECO:0000256" key="10">
    <source>
        <dbReference type="ARBA" id="ARBA00047274"/>
    </source>
</evidence>
<dbReference type="Pfam" id="PF00106">
    <property type="entry name" value="adh_short"/>
    <property type="match status" value="1"/>
</dbReference>
<reference evidence="12" key="1">
    <citation type="journal article" date="2019" name="Int. J. Syst. Evol. Microbiol.">
        <title>The Global Catalogue of Microorganisms (GCM) 10K type strain sequencing project: providing services to taxonomists for standard genome sequencing and annotation.</title>
        <authorList>
            <consortium name="The Broad Institute Genomics Platform"/>
            <consortium name="The Broad Institute Genome Sequencing Center for Infectious Disease"/>
            <person name="Wu L."/>
            <person name="Ma J."/>
        </authorList>
    </citation>
    <scope>NUCLEOTIDE SEQUENCE [LARGE SCALE GENOMIC DNA]</scope>
    <source>
        <strain evidence="12">JCM 18326</strain>
    </source>
</reference>
<evidence type="ECO:0000313" key="12">
    <source>
        <dbReference type="Proteomes" id="UP001500298"/>
    </source>
</evidence>
<dbReference type="PRINTS" id="PR00081">
    <property type="entry name" value="GDHRDH"/>
</dbReference>
<comment type="catalytic activity">
    <reaction evidence="3">
        <text>L-allo-threonine + NADP(+) = aminoacetone + CO2 + NADPH</text>
        <dbReference type="Rhea" id="RHEA:43524"/>
        <dbReference type="ChEBI" id="CHEBI:16526"/>
        <dbReference type="ChEBI" id="CHEBI:57783"/>
        <dbReference type="ChEBI" id="CHEBI:58320"/>
        <dbReference type="ChEBI" id="CHEBI:58349"/>
        <dbReference type="ChEBI" id="CHEBI:58585"/>
        <dbReference type="EC" id="1.1.1.381"/>
    </reaction>
</comment>
<dbReference type="InterPro" id="IPR002347">
    <property type="entry name" value="SDR_fam"/>
</dbReference>
<evidence type="ECO:0000256" key="8">
    <source>
        <dbReference type="ARBA" id="ARBA00044349"/>
    </source>
</evidence>
<dbReference type="PROSITE" id="PS00061">
    <property type="entry name" value="ADH_SHORT"/>
    <property type="match status" value="1"/>
</dbReference>
<evidence type="ECO:0000256" key="6">
    <source>
        <dbReference type="ARBA" id="ARBA00044065"/>
    </source>
</evidence>
<organism evidence="11 12">
    <name type="scientific">Algivirga pacifica</name>
    <dbReference type="NCBI Taxonomy" id="1162670"/>
    <lineage>
        <taxon>Bacteria</taxon>
        <taxon>Pseudomonadati</taxon>
        <taxon>Bacteroidota</taxon>
        <taxon>Cytophagia</taxon>
        <taxon>Cytophagales</taxon>
        <taxon>Flammeovirgaceae</taxon>
        <taxon>Algivirga</taxon>
    </lineage>
</organism>
<dbReference type="InterPro" id="IPR036291">
    <property type="entry name" value="NAD(P)-bd_dom_sf"/>
</dbReference>
<dbReference type="SUPFAM" id="SSF51735">
    <property type="entry name" value="NAD(P)-binding Rossmann-fold domains"/>
    <property type="match status" value="1"/>
</dbReference>
<protein>
    <recommendedName>
        <fullName evidence="6">NADP-dependent 3-hydroxy acid dehydrogenase YdfG</fullName>
        <ecNumber evidence="4">1.1.1.298</ecNumber>
        <ecNumber evidence="5">1.1.1.381</ecNumber>
    </recommendedName>
    <alternativeName>
        <fullName evidence="8">L-allo-threonine dehydrogenase</fullName>
    </alternativeName>
    <alternativeName>
        <fullName evidence="7">Malonic semialdehyde reductase</fullName>
    </alternativeName>
</protein>
<dbReference type="EC" id="1.1.1.381" evidence="5"/>
<dbReference type="PIRSF" id="PIRSF000126">
    <property type="entry name" value="11-beta-HSD1"/>
    <property type="match status" value="1"/>
</dbReference>
<evidence type="ECO:0000256" key="5">
    <source>
        <dbReference type="ARBA" id="ARBA00044059"/>
    </source>
</evidence>
<keyword evidence="12" id="KW-1185">Reference proteome</keyword>
<evidence type="ECO:0000256" key="4">
    <source>
        <dbReference type="ARBA" id="ARBA00044050"/>
    </source>
</evidence>
<evidence type="ECO:0000256" key="9">
    <source>
        <dbReference type="ARBA" id="ARBA00045650"/>
    </source>
</evidence>
<dbReference type="Proteomes" id="UP001500298">
    <property type="component" value="Unassembled WGS sequence"/>
</dbReference>
<proteinExistence type="inferred from homology"/>
<evidence type="ECO:0000256" key="1">
    <source>
        <dbReference type="ARBA" id="ARBA00006484"/>
    </source>
</evidence>
<gene>
    <name evidence="11" type="ORF">GCM10023331_14250</name>
</gene>
<name>A0ABP9DA64_9BACT</name>
<comment type="similarity">
    <text evidence="1">Belongs to the short-chain dehydrogenases/reductases (SDR) family.</text>
</comment>
<comment type="caution">
    <text evidence="11">The sequence shown here is derived from an EMBL/GenBank/DDBJ whole genome shotgun (WGS) entry which is preliminary data.</text>
</comment>
<evidence type="ECO:0000256" key="2">
    <source>
        <dbReference type="ARBA" id="ARBA00023002"/>
    </source>
</evidence>
<dbReference type="EMBL" id="BAABJX010000022">
    <property type="protein sequence ID" value="GAA4830140.1"/>
    <property type="molecule type" value="Genomic_DNA"/>
</dbReference>
<sequence length="266" mass="29144">MALSKKRIATLKSNYNELVLITGATSGIGKELAYQLGEAGFDLLITGRRKELLDQIQQEINSQYGVNVTTLPGDLAKKEDVEALQHHLNQYQVGIAILNAGYGTGGELLEMDYSLLENMLDLNCRAVLQLSHFLGNQFKKEGKGALVLLSSLVSFQGTPYMTNYGATKAYVQSLAEGLAYELRPHRVDVLSVTPGPVKTGFENRAGMDFNIGDDSKKVATDIIQAIGKKKVVRPGIMAKFMSTGFKLVPRSLRIKIFHSSMKDAMV</sequence>
<dbReference type="InterPro" id="IPR020904">
    <property type="entry name" value="Sc_DH/Rdtase_CS"/>
</dbReference>
<dbReference type="PANTHER" id="PTHR43086">
    <property type="entry name" value="VERY-LONG-CHAIN 3-OXOOACYL-COA REDUCTASE"/>
    <property type="match status" value="1"/>
</dbReference>
<dbReference type="PANTHER" id="PTHR43086:SF3">
    <property type="entry name" value="NADP-DEPENDENT 3-HYDROXY ACID DEHYDROGENASE YDFG"/>
    <property type="match status" value="1"/>
</dbReference>